<evidence type="ECO:0000313" key="3">
    <source>
        <dbReference type="Proteomes" id="UP000239663"/>
    </source>
</evidence>
<feature type="domain" description="ATPase BadF/BadG/BcrA/BcrD type" evidence="1">
    <location>
        <begin position="13"/>
        <end position="306"/>
    </location>
</feature>
<dbReference type="PANTHER" id="PTHR43190:SF3">
    <property type="entry name" value="N-ACETYL-D-GLUCOSAMINE KINASE"/>
    <property type="match status" value="1"/>
</dbReference>
<dbReference type="InterPro" id="IPR043129">
    <property type="entry name" value="ATPase_NBD"/>
</dbReference>
<proteinExistence type="predicted"/>
<evidence type="ECO:0000313" key="2">
    <source>
        <dbReference type="EMBL" id="PQD95502.1"/>
    </source>
</evidence>
<dbReference type="EMBL" id="PKOZ01000004">
    <property type="protein sequence ID" value="PQD95502.1"/>
    <property type="molecule type" value="Genomic_DNA"/>
</dbReference>
<name>A0A2S7N091_9BACI</name>
<dbReference type="InterPro" id="IPR052519">
    <property type="entry name" value="Euk-type_GlcNAc_Kinase"/>
</dbReference>
<dbReference type="Pfam" id="PF01869">
    <property type="entry name" value="BcrAD_BadFG"/>
    <property type="match status" value="1"/>
</dbReference>
<keyword evidence="3" id="KW-1185">Reference proteome</keyword>
<dbReference type="PANTHER" id="PTHR43190">
    <property type="entry name" value="N-ACETYL-D-GLUCOSAMINE KINASE"/>
    <property type="match status" value="1"/>
</dbReference>
<sequence length="342" mass="36981">MLVPLNKEIILAIDGGGTKTDLAAGDINGNIGFLVSGPSTNLKSRPAAKVKEDLFRMLDSLFRNIGDRSNDIAGVSVAAAGGDRPEDQAKWKEWFHQYGIKPKSITVMNDCLAPLAAATKKREGLVLIAGTGSIAYYFKKNGETIRAGGWGYLFGDEGSGYDIGNQALRRVLKEHDGRRYDGGALSLPVLEHFGLEHPMELITHLYEASYPREAIASLGRKVIELASAGNKDALEIMLEAIHELEMLLSAIHAKDEESKNSSLVISGGLFQSAFFKEAFESSIKGTGAVQTIVQADYPPVIGAYICALLDLVGDIPDKVEKSIEMSWQTAKRIKIDGGLDNE</sequence>
<organism evidence="2 3">
    <name type="scientific">Pradoshia eiseniae</name>
    <dbReference type="NCBI Taxonomy" id="2064768"/>
    <lineage>
        <taxon>Bacteria</taxon>
        <taxon>Bacillati</taxon>
        <taxon>Bacillota</taxon>
        <taxon>Bacilli</taxon>
        <taxon>Bacillales</taxon>
        <taxon>Bacillaceae</taxon>
        <taxon>Pradoshia</taxon>
    </lineage>
</organism>
<dbReference type="Proteomes" id="UP000239663">
    <property type="component" value="Unassembled WGS sequence"/>
</dbReference>
<dbReference type="CDD" id="cd24007">
    <property type="entry name" value="ASKHA_NBD_eukNAGK-like"/>
    <property type="match status" value="1"/>
</dbReference>
<gene>
    <name evidence="2" type="ORF">CYL18_09470</name>
</gene>
<accession>A0A2S7N091</accession>
<reference evidence="2 3" key="1">
    <citation type="submission" date="2017-12" db="EMBL/GenBank/DDBJ databases">
        <title>Taxonomic description and draft genome of Pradoshia cofamensis Gen. nov., sp. nov., a thermotolerant bacillale isolated from anterior gut of earthworm Eisenia fetida.</title>
        <authorList>
            <person name="Saha T."/>
            <person name="Chakraborty R."/>
        </authorList>
    </citation>
    <scope>NUCLEOTIDE SEQUENCE [LARGE SCALE GENOMIC DNA]</scope>
    <source>
        <strain evidence="2 3">EAG3</strain>
    </source>
</reference>
<dbReference type="AlphaFoldDB" id="A0A2S7N091"/>
<dbReference type="InterPro" id="IPR002731">
    <property type="entry name" value="ATPase_BadF"/>
</dbReference>
<evidence type="ECO:0000259" key="1">
    <source>
        <dbReference type="Pfam" id="PF01869"/>
    </source>
</evidence>
<dbReference type="SUPFAM" id="SSF53067">
    <property type="entry name" value="Actin-like ATPase domain"/>
    <property type="match status" value="2"/>
</dbReference>
<comment type="caution">
    <text evidence="2">The sequence shown here is derived from an EMBL/GenBank/DDBJ whole genome shotgun (WGS) entry which is preliminary data.</text>
</comment>
<dbReference type="Gene3D" id="3.30.420.40">
    <property type="match status" value="2"/>
</dbReference>
<protein>
    <recommendedName>
        <fullName evidence="1">ATPase BadF/BadG/BcrA/BcrD type domain-containing protein</fullName>
    </recommendedName>
</protein>